<sequence length="1040" mass="114080">MKLYLKQTTILMGMCSALGMYAPEVQASNGEANSLIATSVQQTKKVTGNISDSMGPLIGATIKEKGTGNGVVTDLDGNFSINVKPGATLVISYVGYNTKEIVVGNQTNIKVSMEEEGHSLNDVVVIGYGTQRKEAITGSVANVGGDKLNQIASSNAAQALQGRVAGVLMTQTSSQPGAEMQIRIRGQRSLTASNDPLIVLDGIPFMGNLSDINPADIKSMDILKDASATAIYGSRGANGVIIITTNKGAEGTPAKVSYNGYFGFKKTFHKYPMMNGKEFAALRKAAGKYENTLDESDDTDTDYQDMFFKTGITTSHDVSVAGGTKGGSYSFGAGYYHDEAVVPTQGFNRISVRGNFDQNVGKFFHFGLSTNNSYREIKGGNVGIYNVLTMSPLANPYDEEGNLKRVIKMPLDNTWVLTKDVAESLEDSWLNESKGIGSYNTLFAEVKCPWIQGLSYRINVGLNYRSNKQGAFTGTGIGSDNADSPNSASVQESVYKNWAVENLITYDHTFAEKHHVNVVGMYSAEQTTYEQTQMSGQAIPAEYFQYYNIGAATKNLSVNPSYQNYWQSGLMSWMGRLMYSYDNKYMASVTFRADASSRLAKGHQWHTYPAVSVGWNIARENFMQNLTWLDNLKLRIGYGETSNQSINPYSTLGALSTRPYNFGPTTYDRGFYVSTLPNTELGWEYSSTWNFGVDFSLFQGRLSGTLEYYIQDTKDLLLGVSLPSTSGVNSYTANVGKTRNKGIEFSLNGTILDGKNGWTWDAGINLYANKNKLVALASGADRDLGNRWFVGHPIDVIYDYKKIGLWQKDDKYLDILEPGGNVGMIKVEYTGDYNEDGTPTRQINSDDMQIMDMDPDLMGGFNTTVGYKNFDLTVIGSFQIGGKLVSALHSSNGYLNLLSGRRNNIKVDYWTEDNTNAKYPKPGGIMTGDNPKYGSTLGYFDAGYLKIRTITLGYNFDKLNAIKNLGISKLRVYCSVQNPFVFFSPFKNECGLDPETNTLSNNGGTMAVTMEGYTNAHKIPVVGYNTPSTRNFIFGINATF</sequence>
<dbReference type="InterPro" id="IPR008969">
    <property type="entry name" value="CarboxyPept-like_regulatory"/>
</dbReference>
<dbReference type="InterPro" id="IPR023996">
    <property type="entry name" value="TonB-dep_OMP_SusC/RagA"/>
</dbReference>
<dbReference type="EMBL" id="QRVA01000016">
    <property type="protein sequence ID" value="RGS15637.1"/>
    <property type="molecule type" value="Genomic_DNA"/>
</dbReference>
<keyword evidence="7 8" id="KW-0998">Cell outer membrane</keyword>
<protein>
    <submittedName>
        <fullName evidence="13">TonB-dependent receptor</fullName>
    </submittedName>
</protein>
<evidence type="ECO:0000256" key="4">
    <source>
        <dbReference type="ARBA" id="ARBA00022692"/>
    </source>
</evidence>
<keyword evidence="5 9" id="KW-0798">TonB box</keyword>
<evidence type="ECO:0000256" key="9">
    <source>
        <dbReference type="RuleBase" id="RU003357"/>
    </source>
</evidence>
<dbReference type="InterPro" id="IPR039426">
    <property type="entry name" value="TonB-dep_rcpt-like"/>
</dbReference>
<evidence type="ECO:0000256" key="5">
    <source>
        <dbReference type="ARBA" id="ARBA00023077"/>
    </source>
</evidence>
<dbReference type="NCBIfam" id="TIGR04056">
    <property type="entry name" value="OMP_RagA_SusC"/>
    <property type="match status" value="1"/>
</dbReference>
<organism evidence="13 14">
    <name type="scientific">Segatella copri</name>
    <dbReference type="NCBI Taxonomy" id="165179"/>
    <lineage>
        <taxon>Bacteria</taxon>
        <taxon>Pseudomonadati</taxon>
        <taxon>Bacteroidota</taxon>
        <taxon>Bacteroidia</taxon>
        <taxon>Bacteroidales</taxon>
        <taxon>Prevotellaceae</taxon>
        <taxon>Segatella</taxon>
    </lineage>
</organism>
<name>A0A3E5E1J4_9BACT</name>
<reference evidence="13 14" key="1">
    <citation type="submission" date="2018-08" db="EMBL/GenBank/DDBJ databases">
        <title>A genome reference for cultivated species of the human gut microbiota.</title>
        <authorList>
            <person name="Zou Y."/>
            <person name="Xue W."/>
            <person name="Luo G."/>
        </authorList>
    </citation>
    <scope>NUCLEOTIDE SEQUENCE [LARGE SCALE GENOMIC DNA]</scope>
    <source>
        <strain evidence="13 14">AF24-12</strain>
    </source>
</reference>
<feature type="domain" description="TonB-dependent receptor-like beta-barrel" evidence="11">
    <location>
        <begin position="453"/>
        <end position="880"/>
    </location>
</feature>
<comment type="similarity">
    <text evidence="8 9">Belongs to the TonB-dependent receptor family.</text>
</comment>
<evidence type="ECO:0000259" key="11">
    <source>
        <dbReference type="Pfam" id="PF00593"/>
    </source>
</evidence>
<evidence type="ECO:0000256" key="8">
    <source>
        <dbReference type="PROSITE-ProRule" id="PRU01360"/>
    </source>
</evidence>
<evidence type="ECO:0000256" key="2">
    <source>
        <dbReference type="ARBA" id="ARBA00022448"/>
    </source>
</evidence>
<dbReference type="AlphaFoldDB" id="A0A3E5E1J4"/>
<feature type="chain" id="PRO_5043182860" evidence="10">
    <location>
        <begin position="28"/>
        <end position="1040"/>
    </location>
</feature>
<keyword evidence="10" id="KW-0732">Signal</keyword>
<evidence type="ECO:0000256" key="1">
    <source>
        <dbReference type="ARBA" id="ARBA00004571"/>
    </source>
</evidence>
<dbReference type="Gene3D" id="2.40.170.20">
    <property type="entry name" value="TonB-dependent receptor, beta-barrel domain"/>
    <property type="match status" value="1"/>
</dbReference>
<dbReference type="Proteomes" id="UP000283872">
    <property type="component" value="Unassembled WGS sequence"/>
</dbReference>
<dbReference type="PROSITE" id="PS52016">
    <property type="entry name" value="TONB_DEPENDENT_REC_3"/>
    <property type="match status" value="1"/>
</dbReference>
<evidence type="ECO:0000256" key="10">
    <source>
        <dbReference type="SAM" id="SignalP"/>
    </source>
</evidence>
<dbReference type="Gene3D" id="2.60.40.1120">
    <property type="entry name" value="Carboxypeptidase-like, regulatory domain"/>
    <property type="match status" value="1"/>
</dbReference>
<dbReference type="InterPro" id="IPR037066">
    <property type="entry name" value="Plug_dom_sf"/>
</dbReference>
<evidence type="ECO:0000259" key="12">
    <source>
        <dbReference type="Pfam" id="PF07715"/>
    </source>
</evidence>
<dbReference type="SUPFAM" id="SSF56935">
    <property type="entry name" value="Porins"/>
    <property type="match status" value="1"/>
</dbReference>
<proteinExistence type="inferred from homology"/>
<dbReference type="InterPro" id="IPR036942">
    <property type="entry name" value="Beta-barrel_TonB_sf"/>
</dbReference>
<dbReference type="Pfam" id="PF07715">
    <property type="entry name" value="Plug"/>
    <property type="match status" value="1"/>
</dbReference>
<comment type="subcellular location">
    <subcellularLocation>
        <location evidence="1 8">Cell outer membrane</location>
        <topology evidence="1 8">Multi-pass membrane protein</topology>
    </subcellularLocation>
</comment>
<accession>A0A3E5E1J4</accession>
<keyword evidence="4 8" id="KW-0812">Transmembrane</keyword>
<feature type="domain" description="TonB-dependent receptor plug" evidence="12">
    <location>
        <begin position="133"/>
        <end position="240"/>
    </location>
</feature>
<evidence type="ECO:0000313" key="14">
    <source>
        <dbReference type="Proteomes" id="UP000283872"/>
    </source>
</evidence>
<feature type="signal peptide" evidence="10">
    <location>
        <begin position="1"/>
        <end position="27"/>
    </location>
</feature>
<keyword evidence="3 8" id="KW-1134">Transmembrane beta strand</keyword>
<gene>
    <name evidence="13" type="ORF">DWY11_07750</name>
</gene>
<dbReference type="GO" id="GO:0009279">
    <property type="term" value="C:cell outer membrane"/>
    <property type="evidence" value="ECO:0007669"/>
    <property type="project" value="UniProtKB-SubCell"/>
</dbReference>
<keyword evidence="6 8" id="KW-0472">Membrane</keyword>
<dbReference type="NCBIfam" id="TIGR04057">
    <property type="entry name" value="SusC_RagA_signa"/>
    <property type="match status" value="1"/>
</dbReference>
<dbReference type="InterPro" id="IPR023997">
    <property type="entry name" value="TonB-dep_OMP_SusC/RagA_CS"/>
</dbReference>
<evidence type="ECO:0000313" key="13">
    <source>
        <dbReference type="EMBL" id="RGS15637.1"/>
    </source>
</evidence>
<keyword evidence="13" id="KW-0675">Receptor</keyword>
<dbReference type="Pfam" id="PF00593">
    <property type="entry name" value="TonB_dep_Rec_b-barrel"/>
    <property type="match status" value="1"/>
</dbReference>
<dbReference type="InterPro" id="IPR012910">
    <property type="entry name" value="Plug_dom"/>
</dbReference>
<dbReference type="SUPFAM" id="SSF49464">
    <property type="entry name" value="Carboxypeptidase regulatory domain-like"/>
    <property type="match status" value="1"/>
</dbReference>
<dbReference type="FunFam" id="2.170.130.10:FF:000008">
    <property type="entry name" value="SusC/RagA family TonB-linked outer membrane protein"/>
    <property type="match status" value="1"/>
</dbReference>
<keyword evidence="2 8" id="KW-0813">Transport</keyword>
<dbReference type="InterPro" id="IPR000531">
    <property type="entry name" value="Beta-barrel_TonB"/>
</dbReference>
<dbReference type="Pfam" id="PF13715">
    <property type="entry name" value="CarbopepD_reg_2"/>
    <property type="match status" value="1"/>
</dbReference>
<dbReference type="Gene3D" id="2.170.130.10">
    <property type="entry name" value="TonB-dependent receptor, plug domain"/>
    <property type="match status" value="1"/>
</dbReference>
<comment type="caution">
    <text evidence="13">The sequence shown here is derived from an EMBL/GenBank/DDBJ whole genome shotgun (WGS) entry which is preliminary data.</text>
</comment>
<evidence type="ECO:0000256" key="3">
    <source>
        <dbReference type="ARBA" id="ARBA00022452"/>
    </source>
</evidence>
<dbReference type="FunFam" id="2.60.40.1120:FF:000003">
    <property type="entry name" value="Outer membrane protein Omp121"/>
    <property type="match status" value="1"/>
</dbReference>
<evidence type="ECO:0000256" key="6">
    <source>
        <dbReference type="ARBA" id="ARBA00023136"/>
    </source>
</evidence>
<evidence type="ECO:0000256" key="7">
    <source>
        <dbReference type="ARBA" id="ARBA00023237"/>
    </source>
</evidence>